<dbReference type="PANTHER" id="PTHR31549">
    <property type="entry name" value="PROTEIN, PUTATIVE (DUF247)-RELATED-RELATED"/>
    <property type="match status" value="1"/>
</dbReference>
<evidence type="ECO:0000256" key="2">
    <source>
        <dbReference type="SAM" id="Phobius"/>
    </source>
</evidence>
<dbReference type="KEGG" id="vvi:104880130"/>
<dbReference type="InterPro" id="IPR004158">
    <property type="entry name" value="DUF247_pln"/>
</dbReference>
<protein>
    <submittedName>
        <fullName evidence="3">UPF0481 protein</fullName>
    </submittedName>
</protein>
<sequence>MGESSLPIEQTIDIDDLVAKLEESAQSQNGWLTIPKVPVTLRNILDFPKWIEPSVISIGPYYHDHDNLQEGEKLKPLWAKRFIDDSNQGVRCLYQKIERKIRELRNCYDSQAILKYNDKQLATMFVLDGCFLLHFIRSFCSNKEGGLNGSNFTNHHIAYIQQDLFLLENQLPFQVLKLLFQDAQFQDSNSMEELIKEFVTSKIIMSRGKLGRKLKDEGKEPFHLLDLLRGVLLGKLKNISKPPVVVSELQQVVVSEPQQQMQEVDEKGNSQETNKKQIQLSSNRGILGSTRTSSKEEHERCLWHSYRNVQELMAVGIHFKPSETSFLTDISFTSYFGITGCLKLPPVTIDRSTMIIFLNLIAQESSSNLNDFGVISYLCFLDSLMDHWDDVQELQADRVLHNFVGDQKEVAQFFNHVCGKLLPDVNSYKDVTLQIEKHVERHYNSKLRMLLIQCKHTYFSSPWSVIALVGALLGLFLTAVEAYTSVFLQSNY</sequence>
<keyword evidence="2" id="KW-1133">Transmembrane helix</keyword>
<evidence type="ECO:0000313" key="4">
    <source>
        <dbReference type="Proteomes" id="UP000288805"/>
    </source>
</evidence>
<dbReference type="Pfam" id="PF03140">
    <property type="entry name" value="DUF247"/>
    <property type="match status" value="1"/>
</dbReference>
<dbReference type="OrthoDB" id="10384920at2759"/>
<accession>A0A438DKG2</accession>
<proteinExistence type="predicted"/>
<name>A0A438DKG2_VITVI</name>
<keyword evidence="2" id="KW-0472">Membrane</keyword>
<dbReference type="AlphaFoldDB" id="A0A438DKG2"/>
<organism evidence="3 4">
    <name type="scientific">Vitis vinifera</name>
    <name type="common">Grape</name>
    <dbReference type="NCBI Taxonomy" id="29760"/>
    <lineage>
        <taxon>Eukaryota</taxon>
        <taxon>Viridiplantae</taxon>
        <taxon>Streptophyta</taxon>
        <taxon>Embryophyta</taxon>
        <taxon>Tracheophyta</taxon>
        <taxon>Spermatophyta</taxon>
        <taxon>Magnoliopsida</taxon>
        <taxon>eudicotyledons</taxon>
        <taxon>Gunneridae</taxon>
        <taxon>Pentapetalae</taxon>
        <taxon>rosids</taxon>
        <taxon>Vitales</taxon>
        <taxon>Vitaceae</taxon>
        <taxon>Viteae</taxon>
        <taxon>Vitis</taxon>
    </lineage>
</organism>
<feature type="compositionally biased region" description="Basic and acidic residues" evidence="1">
    <location>
        <begin position="264"/>
        <end position="275"/>
    </location>
</feature>
<evidence type="ECO:0000256" key="1">
    <source>
        <dbReference type="SAM" id="MobiDB-lite"/>
    </source>
</evidence>
<reference evidence="3 4" key="1">
    <citation type="journal article" date="2018" name="PLoS Genet.">
        <title>Population sequencing reveals clonal diversity and ancestral inbreeding in the grapevine cultivar Chardonnay.</title>
        <authorList>
            <person name="Roach M.J."/>
            <person name="Johnson D.L."/>
            <person name="Bohlmann J."/>
            <person name="van Vuuren H.J."/>
            <person name="Jones S.J."/>
            <person name="Pretorius I.S."/>
            <person name="Schmidt S.A."/>
            <person name="Borneman A.R."/>
        </authorList>
    </citation>
    <scope>NUCLEOTIDE SEQUENCE [LARGE SCALE GENOMIC DNA]</scope>
    <source>
        <strain evidence="4">cv. Chardonnay</strain>
        <tissue evidence="3">Leaf</tissue>
    </source>
</reference>
<dbReference type="PANTHER" id="PTHR31549:SF191">
    <property type="entry name" value="DUF247 DOMAIN PROTEIN"/>
    <property type="match status" value="1"/>
</dbReference>
<dbReference type="EMBL" id="QGNW01001587">
    <property type="protein sequence ID" value="RVW35960.1"/>
    <property type="molecule type" value="Genomic_DNA"/>
</dbReference>
<gene>
    <name evidence="3" type="primary">VvCHDh000002_65</name>
    <name evidence="3" type="ORF">CK203_078273</name>
</gene>
<comment type="caution">
    <text evidence="3">The sequence shown here is derived from an EMBL/GenBank/DDBJ whole genome shotgun (WGS) entry which is preliminary data.</text>
</comment>
<dbReference type="Gramene" id="Vitis08g01688.t01">
    <property type="protein sequence ID" value="Vitis08g01688.t01.CDS"/>
    <property type="gene ID" value="Vitis08g01688"/>
</dbReference>
<evidence type="ECO:0000313" key="3">
    <source>
        <dbReference type="EMBL" id="RVW35960.1"/>
    </source>
</evidence>
<feature type="region of interest" description="Disordered" evidence="1">
    <location>
        <begin position="257"/>
        <end position="281"/>
    </location>
</feature>
<keyword evidence="2" id="KW-0812">Transmembrane</keyword>
<dbReference type="Proteomes" id="UP000288805">
    <property type="component" value="Unassembled WGS sequence"/>
</dbReference>
<feature type="transmembrane region" description="Helical" evidence="2">
    <location>
        <begin position="463"/>
        <end position="488"/>
    </location>
</feature>